<evidence type="ECO:0000313" key="2">
    <source>
        <dbReference type="EMBL" id="QSW83883.1"/>
    </source>
</evidence>
<keyword evidence="3" id="KW-1185">Reference proteome</keyword>
<dbReference type="AlphaFoldDB" id="A0A8A2U5A6"/>
<organism evidence="2 3">
    <name type="scientific">Natrinema longum</name>
    <dbReference type="NCBI Taxonomy" id="370324"/>
    <lineage>
        <taxon>Archaea</taxon>
        <taxon>Methanobacteriati</taxon>
        <taxon>Methanobacteriota</taxon>
        <taxon>Stenosarchaea group</taxon>
        <taxon>Halobacteria</taxon>
        <taxon>Halobacteriales</taxon>
        <taxon>Natrialbaceae</taxon>
        <taxon>Natrinema</taxon>
    </lineage>
</organism>
<keyword evidence="1" id="KW-0472">Membrane</keyword>
<feature type="transmembrane region" description="Helical" evidence="1">
    <location>
        <begin position="7"/>
        <end position="29"/>
    </location>
</feature>
<protein>
    <submittedName>
        <fullName evidence="2">Uncharacterized protein</fullName>
    </submittedName>
</protein>
<dbReference type="Proteomes" id="UP000663191">
    <property type="component" value="Chromosome"/>
</dbReference>
<sequence>MKRTKALGMFVGVSLPSLFMLLVSFDAPLVTGTDVFLISFLQVVFVGAFIGYAYRQAS</sequence>
<dbReference type="KEGG" id="hlo:J0X27_10405"/>
<dbReference type="RefSeq" id="WP_160163699.1">
    <property type="nucleotide sequence ID" value="NZ_CP071463.1"/>
</dbReference>
<name>A0A8A2U5A6_9EURY</name>
<keyword evidence="1" id="KW-0812">Transmembrane</keyword>
<proteinExistence type="predicted"/>
<evidence type="ECO:0000256" key="1">
    <source>
        <dbReference type="SAM" id="Phobius"/>
    </source>
</evidence>
<dbReference type="EMBL" id="CP071463">
    <property type="protein sequence ID" value="QSW83883.1"/>
    <property type="molecule type" value="Genomic_DNA"/>
</dbReference>
<feature type="transmembrane region" description="Helical" evidence="1">
    <location>
        <begin position="35"/>
        <end position="54"/>
    </location>
</feature>
<dbReference type="GeneID" id="63184159"/>
<keyword evidence="1" id="KW-1133">Transmembrane helix</keyword>
<accession>A0A8A2U5A6</accession>
<evidence type="ECO:0000313" key="3">
    <source>
        <dbReference type="Proteomes" id="UP000663191"/>
    </source>
</evidence>
<reference evidence="2 3" key="1">
    <citation type="journal article" date="2006" name="Int. J. Syst. Evol. Microbiol.">
        <title>Haloterrigena longa sp. nov. and Haloterrigena limicola sp. nov., extremely halophilic archaea isolated from a salt lake.</title>
        <authorList>
            <person name="Cui H.L."/>
            <person name="Tohty D."/>
            <person name="Zhou P.J."/>
            <person name="Liu S.J."/>
        </authorList>
    </citation>
    <scope>NUCLEOTIDE SEQUENCE [LARGE SCALE GENOMIC DNA]</scope>
    <source>
        <strain evidence="2 3">ABH32</strain>
    </source>
</reference>
<gene>
    <name evidence="2" type="ORF">J0X27_10405</name>
</gene>